<keyword evidence="1" id="KW-1133">Transmembrane helix</keyword>
<keyword evidence="1" id="KW-0812">Transmembrane</keyword>
<sequence length="52" mass="5689">RNWLKGALGDAMHAVLCGAGHNLRMILRKLRLFCVFVLAALLNRCVVANVAV</sequence>
<feature type="transmembrane region" description="Helical" evidence="1">
    <location>
        <begin position="30"/>
        <end position="51"/>
    </location>
</feature>
<dbReference type="EMBL" id="JAQQCF010000003">
    <property type="protein sequence ID" value="MFM0635974.1"/>
    <property type="molecule type" value="Genomic_DNA"/>
</dbReference>
<protein>
    <submittedName>
        <fullName evidence="2">IS5/IS1182 family transposase</fullName>
    </submittedName>
</protein>
<name>A0ABW9DMR4_9BURK</name>
<comment type="caution">
    <text evidence="2">The sequence shown here is derived from an EMBL/GenBank/DDBJ whole genome shotgun (WGS) entry which is preliminary data.</text>
</comment>
<dbReference type="Proteomes" id="UP001629432">
    <property type="component" value="Unassembled WGS sequence"/>
</dbReference>
<gene>
    <name evidence="2" type="ORF">PQQ63_04590</name>
</gene>
<proteinExistence type="predicted"/>
<keyword evidence="1" id="KW-0472">Membrane</keyword>
<keyword evidence="3" id="KW-1185">Reference proteome</keyword>
<evidence type="ECO:0000256" key="1">
    <source>
        <dbReference type="SAM" id="Phobius"/>
    </source>
</evidence>
<reference evidence="2 3" key="1">
    <citation type="journal article" date="2024" name="Chem. Sci.">
        <title>Discovery of megapolipeptins by genome mining of a Burkholderiales bacteria collection.</title>
        <authorList>
            <person name="Paulo B.S."/>
            <person name="Recchia M.J.J."/>
            <person name="Lee S."/>
            <person name="Fergusson C.H."/>
            <person name="Romanowski S.B."/>
            <person name="Hernandez A."/>
            <person name="Krull N."/>
            <person name="Liu D.Y."/>
            <person name="Cavanagh H."/>
            <person name="Bos A."/>
            <person name="Gray C.A."/>
            <person name="Murphy B.T."/>
            <person name="Linington R.G."/>
            <person name="Eustaquio A.S."/>
        </authorList>
    </citation>
    <scope>NUCLEOTIDE SEQUENCE [LARGE SCALE GENOMIC DNA]</scope>
    <source>
        <strain evidence="2 3">RL17-338-BIC-A</strain>
    </source>
</reference>
<evidence type="ECO:0000313" key="3">
    <source>
        <dbReference type="Proteomes" id="UP001629432"/>
    </source>
</evidence>
<feature type="non-terminal residue" evidence="2">
    <location>
        <position position="1"/>
    </location>
</feature>
<evidence type="ECO:0000313" key="2">
    <source>
        <dbReference type="EMBL" id="MFM0635974.1"/>
    </source>
</evidence>
<accession>A0ABW9DMR4</accession>
<organism evidence="2 3">
    <name type="scientific">Paraburkholderia metrosideri</name>
    <dbReference type="NCBI Taxonomy" id="580937"/>
    <lineage>
        <taxon>Bacteria</taxon>
        <taxon>Pseudomonadati</taxon>
        <taxon>Pseudomonadota</taxon>
        <taxon>Betaproteobacteria</taxon>
        <taxon>Burkholderiales</taxon>
        <taxon>Burkholderiaceae</taxon>
        <taxon>Paraburkholderia</taxon>
    </lineage>
</organism>